<name>A0A4S9C105_AURPU</name>
<comment type="caution">
    <text evidence="2">The sequence shown here is derived from an EMBL/GenBank/DDBJ whole genome shotgun (WGS) entry which is preliminary data.</text>
</comment>
<organism evidence="2">
    <name type="scientific">Aureobasidium pullulans</name>
    <name type="common">Black yeast</name>
    <name type="synonym">Pullularia pullulans</name>
    <dbReference type="NCBI Taxonomy" id="5580"/>
    <lineage>
        <taxon>Eukaryota</taxon>
        <taxon>Fungi</taxon>
        <taxon>Dikarya</taxon>
        <taxon>Ascomycota</taxon>
        <taxon>Pezizomycotina</taxon>
        <taxon>Dothideomycetes</taxon>
        <taxon>Dothideomycetidae</taxon>
        <taxon>Dothideales</taxon>
        <taxon>Saccotheciaceae</taxon>
        <taxon>Aureobasidium</taxon>
    </lineage>
</organism>
<keyword evidence="1" id="KW-0472">Membrane</keyword>
<feature type="transmembrane region" description="Helical" evidence="1">
    <location>
        <begin position="6"/>
        <end position="23"/>
    </location>
</feature>
<reference evidence="2" key="1">
    <citation type="submission" date="2018-10" db="EMBL/GenBank/DDBJ databases">
        <title>Fifty Aureobasidium pullulans genomes reveal a recombining polyextremotolerant generalist.</title>
        <authorList>
            <person name="Gostincar C."/>
            <person name="Turk M."/>
            <person name="Zajc J."/>
            <person name="Gunde-Cimerman N."/>
        </authorList>
    </citation>
    <scope>NUCLEOTIDE SEQUENCE [LARGE SCALE GENOMIC DNA]</scope>
    <source>
        <strain evidence="2">EXF-10085</strain>
    </source>
</reference>
<evidence type="ECO:0000256" key="1">
    <source>
        <dbReference type="SAM" id="Phobius"/>
    </source>
</evidence>
<keyword evidence="1" id="KW-0812">Transmembrane</keyword>
<feature type="transmembrane region" description="Helical" evidence="1">
    <location>
        <begin position="109"/>
        <end position="128"/>
    </location>
</feature>
<keyword evidence="1" id="KW-1133">Transmembrane helix</keyword>
<gene>
    <name evidence="2" type="ORF">D6D13_09736</name>
</gene>
<feature type="transmembrane region" description="Helical" evidence="1">
    <location>
        <begin position="196"/>
        <end position="219"/>
    </location>
</feature>
<feature type="transmembrane region" description="Helical" evidence="1">
    <location>
        <begin position="140"/>
        <end position="158"/>
    </location>
</feature>
<accession>A0A4S9C105</accession>
<sequence>MDNHAVVTAFGILGAVLWSLQVGQHSYNLASPNLEKLAPSLERITLPVILSGLGYCRYTPGCLYNIVDDFNIALQIQPNILILLSLITWSQCKHYGDGWSWTKTSIVNLLLAMIFGGIETGLIFALRLGRDRGHEWPSTLMAIFAAVLLAGGVLRHYVDMIKTRSDAGMSLKFALLDASGDLAPLISVVFQPHLKILGLVVYGSELAIWIGLICLVCCFRISHRMEPKNINPVSEDV</sequence>
<proteinExistence type="predicted"/>
<dbReference type="AlphaFoldDB" id="A0A4S9C105"/>
<protein>
    <submittedName>
        <fullName evidence="2">PQ loop repeat protein-like protein</fullName>
    </submittedName>
</protein>
<evidence type="ECO:0000313" key="2">
    <source>
        <dbReference type="EMBL" id="THX00106.1"/>
    </source>
</evidence>
<dbReference type="EMBL" id="QZAS01000064">
    <property type="protein sequence ID" value="THX00106.1"/>
    <property type="molecule type" value="Genomic_DNA"/>
</dbReference>